<dbReference type="SMART" id="SM00487">
    <property type="entry name" value="DEXDc"/>
    <property type="match status" value="1"/>
</dbReference>
<dbReference type="SMART" id="SM00382">
    <property type="entry name" value="AAA"/>
    <property type="match status" value="1"/>
</dbReference>
<keyword evidence="5" id="KW-0391">Immunity</keyword>
<evidence type="ECO:0000256" key="3">
    <source>
        <dbReference type="ARBA" id="ARBA00022741"/>
    </source>
</evidence>
<keyword evidence="11" id="KW-1185">Reference proteome</keyword>
<comment type="similarity">
    <text evidence="1">Belongs to the helicase family. RLR subfamily.</text>
</comment>
<dbReference type="InterPro" id="IPR003593">
    <property type="entry name" value="AAA+_ATPase"/>
</dbReference>
<comment type="catalytic activity">
    <reaction evidence="6">
        <text>ATP + H2O = ADP + phosphate + H(+)</text>
        <dbReference type="Rhea" id="RHEA:13065"/>
        <dbReference type="ChEBI" id="CHEBI:15377"/>
        <dbReference type="ChEBI" id="CHEBI:15378"/>
        <dbReference type="ChEBI" id="CHEBI:30616"/>
        <dbReference type="ChEBI" id="CHEBI:43474"/>
        <dbReference type="ChEBI" id="CHEBI:456216"/>
        <dbReference type="EC" id="3.6.4.13"/>
    </reaction>
    <physiologicalReaction direction="left-to-right" evidence="6">
        <dbReference type="Rhea" id="RHEA:13066"/>
    </physiologicalReaction>
</comment>
<dbReference type="InterPro" id="IPR001650">
    <property type="entry name" value="Helicase_C-like"/>
</dbReference>
<dbReference type="AlphaFoldDB" id="A0A8S1F6K5"/>
<evidence type="ECO:0000256" key="1">
    <source>
        <dbReference type="ARBA" id="ARBA00006866"/>
    </source>
</evidence>
<dbReference type="GO" id="GO:0005737">
    <property type="term" value="C:cytoplasm"/>
    <property type="evidence" value="ECO:0007669"/>
    <property type="project" value="TreeGrafter"/>
</dbReference>
<keyword evidence="3" id="KW-0547">Nucleotide-binding</keyword>
<dbReference type="SMART" id="SM00490">
    <property type="entry name" value="HELICc"/>
    <property type="match status" value="1"/>
</dbReference>
<dbReference type="Pfam" id="PF11648">
    <property type="entry name" value="RIG-I_C-RD"/>
    <property type="match status" value="1"/>
</dbReference>
<evidence type="ECO:0000259" key="9">
    <source>
        <dbReference type="PROSITE" id="PS51789"/>
    </source>
</evidence>
<dbReference type="GO" id="GO:0005524">
    <property type="term" value="F:ATP binding"/>
    <property type="evidence" value="ECO:0007669"/>
    <property type="project" value="UniProtKB-KW"/>
</dbReference>
<dbReference type="OrthoDB" id="416741at2759"/>
<evidence type="ECO:0000256" key="2">
    <source>
        <dbReference type="ARBA" id="ARBA00022588"/>
    </source>
</evidence>
<dbReference type="InterPro" id="IPR051363">
    <property type="entry name" value="RLR_Helicase"/>
</dbReference>
<dbReference type="PROSITE" id="PS51194">
    <property type="entry name" value="HELICASE_CTER"/>
    <property type="match status" value="1"/>
</dbReference>
<feature type="domain" description="Helicase ATP-binding" evidence="7">
    <location>
        <begin position="244"/>
        <end position="434"/>
    </location>
</feature>
<evidence type="ECO:0000313" key="10">
    <source>
        <dbReference type="EMBL" id="CAB3409483.1"/>
    </source>
</evidence>
<dbReference type="Proteomes" id="UP000494206">
    <property type="component" value="Unassembled WGS sequence"/>
</dbReference>
<dbReference type="Gene3D" id="2.170.150.30">
    <property type="entry name" value="RIG-I-like receptor, C-terminal regulatory domain"/>
    <property type="match status" value="1"/>
</dbReference>
<dbReference type="PROSITE" id="PS51789">
    <property type="entry name" value="RLR_CTR"/>
    <property type="match status" value="1"/>
</dbReference>
<feature type="domain" description="Helicase C-terminal" evidence="8">
    <location>
        <begin position="627"/>
        <end position="788"/>
    </location>
</feature>
<evidence type="ECO:0000256" key="5">
    <source>
        <dbReference type="ARBA" id="ARBA00022859"/>
    </source>
</evidence>
<dbReference type="PANTHER" id="PTHR14074">
    <property type="entry name" value="HELICASE WITH DEATH DOMAIN-RELATED"/>
    <property type="match status" value="1"/>
</dbReference>
<dbReference type="InterPro" id="IPR021673">
    <property type="entry name" value="RLR_CTR"/>
</dbReference>
<evidence type="ECO:0000256" key="4">
    <source>
        <dbReference type="ARBA" id="ARBA00022840"/>
    </source>
</evidence>
<evidence type="ECO:0000313" key="11">
    <source>
        <dbReference type="Proteomes" id="UP000494206"/>
    </source>
</evidence>
<comment type="caution">
    <text evidence="10">The sequence shown here is derived from an EMBL/GenBank/DDBJ whole genome shotgun (WGS) entry which is preliminary data.</text>
</comment>
<dbReference type="Gene3D" id="3.40.50.300">
    <property type="entry name" value="P-loop containing nucleotide triphosphate hydrolases"/>
    <property type="match status" value="2"/>
</dbReference>
<keyword evidence="4" id="KW-0067">ATP-binding</keyword>
<organism evidence="10 11">
    <name type="scientific">Caenorhabditis bovis</name>
    <dbReference type="NCBI Taxonomy" id="2654633"/>
    <lineage>
        <taxon>Eukaryota</taxon>
        <taxon>Metazoa</taxon>
        <taxon>Ecdysozoa</taxon>
        <taxon>Nematoda</taxon>
        <taxon>Chromadorea</taxon>
        <taxon>Rhabditida</taxon>
        <taxon>Rhabditina</taxon>
        <taxon>Rhabditomorpha</taxon>
        <taxon>Rhabditoidea</taxon>
        <taxon>Rhabditidae</taxon>
        <taxon>Peloderinae</taxon>
        <taxon>Caenorhabditis</taxon>
    </lineage>
</organism>
<dbReference type="InterPro" id="IPR014001">
    <property type="entry name" value="Helicase_ATP-bd"/>
</dbReference>
<protein>
    <recommendedName>
        <fullName evidence="12">RNA helicase</fullName>
    </recommendedName>
</protein>
<dbReference type="InterPro" id="IPR027417">
    <property type="entry name" value="P-loop_NTPase"/>
</dbReference>
<name>A0A8S1F6K5_9PELO</name>
<dbReference type="GO" id="GO:0045087">
    <property type="term" value="P:innate immune response"/>
    <property type="evidence" value="ECO:0007669"/>
    <property type="project" value="UniProtKB-KW"/>
</dbReference>
<feature type="domain" description="RLR CTR" evidence="9">
    <location>
        <begin position="815"/>
        <end position="947"/>
    </location>
</feature>
<dbReference type="PROSITE" id="PS51192">
    <property type="entry name" value="HELICASE_ATP_BIND_1"/>
    <property type="match status" value="1"/>
</dbReference>
<evidence type="ECO:0000259" key="8">
    <source>
        <dbReference type="PROSITE" id="PS51194"/>
    </source>
</evidence>
<evidence type="ECO:0000259" key="7">
    <source>
        <dbReference type="PROSITE" id="PS51192"/>
    </source>
</evidence>
<dbReference type="Pfam" id="PF00270">
    <property type="entry name" value="DEAD"/>
    <property type="match status" value="1"/>
</dbReference>
<gene>
    <name evidence="10" type="ORF">CBOVIS_LOCUS11131</name>
</gene>
<dbReference type="Pfam" id="PF00271">
    <property type="entry name" value="Helicase_C"/>
    <property type="match status" value="1"/>
</dbReference>
<dbReference type="PANTHER" id="PTHR14074:SF29">
    <property type="entry name" value="DICER-RELATED HELICASE"/>
    <property type="match status" value="1"/>
</dbReference>
<accession>A0A8S1F6K5</accession>
<keyword evidence="2" id="KW-0399">Innate immunity</keyword>
<dbReference type="SUPFAM" id="SSF52540">
    <property type="entry name" value="P-loop containing nucleoside triphosphate hydrolases"/>
    <property type="match status" value="1"/>
</dbReference>
<dbReference type="GO" id="GO:0003676">
    <property type="term" value="F:nucleic acid binding"/>
    <property type="evidence" value="ECO:0007669"/>
    <property type="project" value="InterPro"/>
</dbReference>
<dbReference type="EMBL" id="CADEPM010000008">
    <property type="protein sequence ID" value="CAB3409483.1"/>
    <property type="molecule type" value="Genomic_DNA"/>
</dbReference>
<dbReference type="InterPro" id="IPR011545">
    <property type="entry name" value="DEAD/DEAH_box_helicase_dom"/>
</dbReference>
<dbReference type="InterPro" id="IPR038557">
    <property type="entry name" value="RLR_C_sf"/>
</dbReference>
<evidence type="ECO:0008006" key="12">
    <source>
        <dbReference type="Google" id="ProtNLM"/>
    </source>
</evidence>
<reference evidence="10 11" key="1">
    <citation type="submission" date="2020-04" db="EMBL/GenBank/DDBJ databases">
        <authorList>
            <person name="Laetsch R D."/>
            <person name="Stevens L."/>
            <person name="Kumar S."/>
            <person name="Blaxter L. M."/>
        </authorList>
    </citation>
    <scope>NUCLEOTIDE SEQUENCE [LARGE SCALE GENOMIC DNA]</scope>
</reference>
<evidence type="ECO:0000256" key="6">
    <source>
        <dbReference type="ARBA" id="ARBA00049390"/>
    </source>
</evidence>
<sequence>MVSGAIFTPKQSIALLQLYEGEISRAFAHLFLDPNKAGSFEELLPVGTISEMCTEFQNPSEFGKELFKRLNDFMKYIDAKQTLEYLESFPRYFNIVKILKREINGDEQIVKKLILRYIPQLGPATIYHLLMSIYKFPTEGNFAEARKFVERIVPNFERKFELITEDLLHPNGRIYVCPLTSSATEFMSQIGTPAINANSRFRTIDISWDPLPESNFERMIVHSAQRRLHAENPICLRSYQKELCRNALEGKNTIIAAPTGSGKTVIAANILKNHFLDLERQGKKGKALFMTPTNVLLEQQANSLSSFLNHLYQVSIVQGSDDTPVRGRIMSTDLVVATPQMIVNLCNEHNDTLSDDIVLEPFYLSTFTIIVFDECHSAQKNSPYSNIMKIYHRLKNTKQMPEGHRLPQIIGLTASLGVGGAKNKISACEHIIDICANMDCPTISVVHENKDELLRFSPLVPDEAISCPRTSDNKLSLFADKLVEMMKKFENSMLDTIRMDNSFDVDSALQTDQQNSQATSFALPPSDKESCGYQTWVIKNKKFVVERSFESNETKIRIVEILDILNACHLAIVHNYNLNSQIGYNYLNQMFEENKCSMTQSTIRIWEGEYQHRLIPYLTTENEIITKIEELLKEQHERNPDFRAIIFVKTRYSARQLSEVLNSMNSLTEKEIKSAFISGINKTGDDHSITQTSQRDKLTQFADGTLRVLVATSVAEEGLDVAKCNLVIKYNYATNEIAHVQRRGRGRAAGSRCILITNNMKLIEQEHSNRSKEALMNEAIDMILSSSEFGKKVTQKTAQVWRDIQKEQLENEKVVQMQKNSNVQYSILCRKCDVKLASSQDIKSRRTQYFVCDPEIWKKIQCRAFSGEELKLASKYHGKGKIYCNSSNCGALLGRLIEVNSINLPCLAADSILLQYGELGNLTKRIAKKWKDIIEKYFMPVEMRALDLQNMRIAAINARYDVQMPE</sequence>
<dbReference type="Gene3D" id="1.20.1320.30">
    <property type="match status" value="1"/>
</dbReference>
<proteinExistence type="inferred from homology"/>
<dbReference type="GO" id="GO:0003724">
    <property type="term" value="F:RNA helicase activity"/>
    <property type="evidence" value="ECO:0007669"/>
    <property type="project" value="UniProtKB-EC"/>
</dbReference>